<accession>A0ABD5R7A3</accession>
<evidence type="ECO:0000256" key="1">
    <source>
        <dbReference type="SAM" id="MobiDB-lite"/>
    </source>
</evidence>
<keyword evidence="3" id="KW-1185">Reference proteome</keyword>
<proteinExistence type="predicted"/>
<sequence length="114" mass="12976">MADSSETTTEEQEDELEVEAVESENDADEATLDMDAVAEREGETDTEALRERIEEQQAEIDELQDLLLDLSVRVADDKGMGVCPDCHGPVMKRKRLIRRSTIECARCDRVFHEY</sequence>
<reference evidence="2 3" key="1">
    <citation type="journal article" date="2019" name="Int. J. Syst. Evol. Microbiol.">
        <title>The Global Catalogue of Microorganisms (GCM) 10K type strain sequencing project: providing services to taxonomists for standard genome sequencing and annotation.</title>
        <authorList>
            <consortium name="The Broad Institute Genomics Platform"/>
            <consortium name="The Broad Institute Genome Sequencing Center for Infectious Disease"/>
            <person name="Wu L."/>
            <person name="Ma J."/>
        </authorList>
    </citation>
    <scope>NUCLEOTIDE SEQUENCE [LARGE SCALE GENOMIC DNA]</scope>
    <source>
        <strain evidence="2 3">CGMCC 1.12237</strain>
    </source>
</reference>
<feature type="compositionally biased region" description="Acidic residues" evidence="1">
    <location>
        <begin position="8"/>
        <end position="32"/>
    </location>
</feature>
<evidence type="ECO:0000313" key="3">
    <source>
        <dbReference type="Proteomes" id="UP001596201"/>
    </source>
</evidence>
<dbReference type="EMBL" id="JBHSKX010000001">
    <property type="protein sequence ID" value="MFC5365902.1"/>
    <property type="molecule type" value="Genomic_DNA"/>
</dbReference>
<organism evidence="2 3">
    <name type="scientific">Salinirubrum litoreum</name>
    <dbReference type="NCBI Taxonomy" id="1126234"/>
    <lineage>
        <taxon>Archaea</taxon>
        <taxon>Methanobacteriati</taxon>
        <taxon>Methanobacteriota</taxon>
        <taxon>Stenosarchaea group</taxon>
        <taxon>Halobacteria</taxon>
        <taxon>Halobacteriales</taxon>
        <taxon>Haloferacaceae</taxon>
        <taxon>Salinirubrum</taxon>
    </lineage>
</organism>
<dbReference type="AlphaFoldDB" id="A0ABD5R7A3"/>
<name>A0ABD5R7A3_9EURY</name>
<protein>
    <recommendedName>
        <fullName evidence="4">DksA C4-type domain-containing protein</fullName>
    </recommendedName>
</protein>
<feature type="region of interest" description="Disordered" evidence="1">
    <location>
        <begin position="1"/>
        <end position="33"/>
    </location>
</feature>
<gene>
    <name evidence="2" type="ORF">ACFPJ5_03065</name>
</gene>
<evidence type="ECO:0008006" key="4">
    <source>
        <dbReference type="Google" id="ProtNLM"/>
    </source>
</evidence>
<comment type="caution">
    <text evidence="2">The sequence shown here is derived from an EMBL/GenBank/DDBJ whole genome shotgun (WGS) entry which is preliminary data.</text>
</comment>
<evidence type="ECO:0000313" key="2">
    <source>
        <dbReference type="EMBL" id="MFC5365902.1"/>
    </source>
</evidence>
<dbReference type="Proteomes" id="UP001596201">
    <property type="component" value="Unassembled WGS sequence"/>
</dbReference>
<dbReference type="RefSeq" id="WP_227228767.1">
    <property type="nucleotide sequence ID" value="NZ_JAJCVJ010000001.1"/>
</dbReference>